<accession>A0A7J6W6H6</accession>
<sequence>MRSEHGIDCTDGFKDLDDEDLSYMAAELQQKYGIGSLEKLYQRRAEKMEEVEKSNSYLLKPGNRTLLR</sequence>
<proteinExistence type="predicted"/>
<dbReference type="Proteomes" id="UP000554482">
    <property type="component" value="Unassembled WGS sequence"/>
</dbReference>
<dbReference type="EMBL" id="JABWDY010021228">
    <property type="protein sequence ID" value="KAF5192517.1"/>
    <property type="molecule type" value="Genomic_DNA"/>
</dbReference>
<keyword evidence="2" id="KW-1185">Reference proteome</keyword>
<evidence type="ECO:0000313" key="2">
    <source>
        <dbReference type="Proteomes" id="UP000554482"/>
    </source>
</evidence>
<gene>
    <name evidence="1" type="ORF">FRX31_017897</name>
</gene>
<organism evidence="1 2">
    <name type="scientific">Thalictrum thalictroides</name>
    <name type="common">Rue-anemone</name>
    <name type="synonym">Anemone thalictroides</name>
    <dbReference type="NCBI Taxonomy" id="46969"/>
    <lineage>
        <taxon>Eukaryota</taxon>
        <taxon>Viridiplantae</taxon>
        <taxon>Streptophyta</taxon>
        <taxon>Embryophyta</taxon>
        <taxon>Tracheophyta</taxon>
        <taxon>Spermatophyta</taxon>
        <taxon>Magnoliopsida</taxon>
        <taxon>Ranunculales</taxon>
        <taxon>Ranunculaceae</taxon>
        <taxon>Thalictroideae</taxon>
        <taxon>Thalictrum</taxon>
    </lineage>
</organism>
<name>A0A7J6W6H6_THATH</name>
<reference evidence="1 2" key="1">
    <citation type="submission" date="2020-06" db="EMBL/GenBank/DDBJ databases">
        <title>Transcriptomic and genomic resources for Thalictrum thalictroides and T. hernandezii: Facilitating candidate gene discovery in an emerging model plant lineage.</title>
        <authorList>
            <person name="Arias T."/>
            <person name="Riano-Pachon D.M."/>
            <person name="Di Stilio V.S."/>
        </authorList>
    </citation>
    <scope>NUCLEOTIDE SEQUENCE [LARGE SCALE GENOMIC DNA]</scope>
    <source>
        <strain evidence="2">cv. WT478/WT964</strain>
        <tissue evidence="1">Leaves</tissue>
    </source>
</reference>
<evidence type="ECO:0000313" key="1">
    <source>
        <dbReference type="EMBL" id="KAF5192517.1"/>
    </source>
</evidence>
<protein>
    <submittedName>
        <fullName evidence="1">Uncharacterized protein</fullName>
    </submittedName>
</protein>
<dbReference type="AlphaFoldDB" id="A0A7J6W6H6"/>
<comment type="caution">
    <text evidence="1">The sequence shown here is derived from an EMBL/GenBank/DDBJ whole genome shotgun (WGS) entry which is preliminary data.</text>
</comment>